<name>A0A2N0V0U4_9FIRM</name>
<dbReference type="Proteomes" id="UP000233425">
    <property type="component" value="Unassembled WGS sequence"/>
</dbReference>
<feature type="compositionally biased region" description="Basic and acidic residues" evidence="1">
    <location>
        <begin position="57"/>
        <end position="66"/>
    </location>
</feature>
<reference evidence="2" key="1">
    <citation type="journal article" date="2018" name="Environ. Microbiol.">
        <title>Sporulation capability and amylosome conservation among diverse human colonic and rumen isolates of the keystone starch-degrader Ruminococcus bromii.</title>
        <authorList>
            <person name="Mukhopadhya I."/>
            <person name="Morais S."/>
            <person name="Laverde-Gomez J."/>
            <person name="Sheridan P.O."/>
            <person name="Walker A.W."/>
            <person name="Kelly W."/>
            <person name="Klieve A.V."/>
            <person name="Ouwerkerk D."/>
            <person name="Duncan S.H."/>
            <person name="Louis P."/>
            <person name="Koropatkin N."/>
            <person name="Cockburn D."/>
            <person name="Kibler R."/>
            <person name="Cooper P.J."/>
            <person name="Sandoval C."/>
            <person name="Crost E."/>
            <person name="Juge N."/>
            <person name="Bayer E.A."/>
            <person name="Flint H.J."/>
        </authorList>
    </citation>
    <scope>NUCLEOTIDE SEQUENCE [LARGE SCALE GENOMIC DNA]</scope>
    <source>
        <strain evidence="2">ATCC 27255</strain>
    </source>
</reference>
<evidence type="ECO:0000313" key="2">
    <source>
        <dbReference type="EMBL" id="PKD32818.1"/>
    </source>
</evidence>
<feature type="region of interest" description="Disordered" evidence="1">
    <location>
        <begin position="44"/>
        <end position="66"/>
    </location>
</feature>
<evidence type="ECO:0000256" key="1">
    <source>
        <dbReference type="SAM" id="MobiDB-lite"/>
    </source>
</evidence>
<organism evidence="2 3">
    <name type="scientific">Ruminococcus bromii</name>
    <dbReference type="NCBI Taxonomy" id="40518"/>
    <lineage>
        <taxon>Bacteria</taxon>
        <taxon>Bacillati</taxon>
        <taxon>Bacillota</taxon>
        <taxon>Clostridia</taxon>
        <taxon>Eubacteriales</taxon>
        <taxon>Oscillospiraceae</taxon>
        <taxon>Ruminococcus</taxon>
    </lineage>
</organism>
<comment type="caution">
    <text evidence="2">The sequence shown here is derived from an EMBL/GenBank/DDBJ whole genome shotgun (WGS) entry which is preliminary data.</text>
</comment>
<accession>A0A2N0V0U4</accession>
<dbReference type="RefSeq" id="WP_169923185.1">
    <property type="nucleotide sequence ID" value="NZ_CABMMZ010000007.1"/>
</dbReference>
<evidence type="ECO:0000313" key="3">
    <source>
        <dbReference type="Proteomes" id="UP000233425"/>
    </source>
</evidence>
<sequence>MKIRVTTAFNDRQNGYVTRHVNEVFECSEQRAKELIDGGFAEEVKSDAPKKPRAKAVKTEKTEKAD</sequence>
<protein>
    <submittedName>
        <fullName evidence="2">Uncharacterized protein</fullName>
    </submittedName>
</protein>
<dbReference type="EMBL" id="NNSR01000007">
    <property type="protein sequence ID" value="PKD32818.1"/>
    <property type="molecule type" value="Genomic_DNA"/>
</dbReference>
<keyword evidence="3" id="KW-1185">Reference proteome</keyword>
<proteinExistence type="predicted"/>
<dbReference type="AlphaFoldDB" id="A0A2N0V0U4"/>
<gene>
    <name evidence="2" type="ORF">RBATCC27255_00010</name>
</gene>